<keyword evidence="2" id="KW-1185">Reference proteome</keyword>
<evidence type="ECO:0000313" key="1">
    <source>
        <dbReference type="EMBL" id="OIJ22064.1"/>
    </source>
</evidence>
<proteinExistence type="predicted"/>
<organism evidence="1 2">
    <name type="scientific">Anaerobacillus alkalidiazotrophicus</name>
    <dbReference type="NCBI Taxonomy" id="472963"/>
    <lineage>
        <taxon>Bacteria</taxon>
        <taxon>Bacillati</taxon>
        <taxon>Bacillota</taxon>
        <taxon>Bacilli</taxon>
        <taxon>Bacillales</taxon>
        <taxon>Bacillaceae</taxon>
        <taxon>Anaerobacillus</taxon>
    </lineage>
</organism>
<gene>
    <name evidence="1" type="ORF">BKP45_05145</name>
</gene>
<dbReference type="EMBL" id="MLQS01000001">
    <property type="protein sequence ID" value="OIJ22064.1"/>
    <property type="molecule type" value="Genomic_DNA"/>
</dbReference>
<reference evidence="1 2" key="1">
    <citation type="submission" date="2016-10" db="EMBL/GenBank/DDBJ databases">
        <title>Draft genome sequences of four alkaliphilic bacteria belonging to the Anaerobacillus genus.</title>
        <authorList>
            <person name="Bassil N.M."/>
            <person name="Lloyd J.R."/>
        </authorList>
    </citation>
    <scope>NUCLEOTIDE SEQUENCE [LARGE SCALE GENOMIC DNA]</scope>
    <source>
        <strain evidence="1 2">DSM 22531</strain>
    </source>
</reference>
<evidence type="ECO:0000313" key="2">
    <source>
        <dbReference type="Proteomes" id="UP000180057"/>
    </source>
</evidence>
<dbReference type="Proteomes" id="UP000180057">
    <property type="component" value="Unassembled WGS sequence"/>
</dbReference>
<accession>A0A1S2MBX4</accession>
<sequence length="131" mass="14940">MVYRPTVRYDDLYKKYVDQVFKATSLDRNQIIRLALYAAPFSPLFQHQLKKHMTSPLSSALWEATDHGLWLEQSFHQKEGGSDVNGNCKEVSTVRKPQPPIPVSRSTEGREGAVYEKRVYRQSGGITIKIG</sequence>
<name>A0A1S2MBX4_9BACI</name>
<protein>
    <submittedName>
        <fullName evidence="1">Uncharacterized protein</fullName>
    </submittedName>
</protein>
<dbReference type="AlphaFoldDB" id="A0A1S2MBX4"/>
<comment type="caution">
    <text evidence="1">The sequence shown here is derived from an EMBL/GenBank/DDBJ whole genome shotgun (WGS) entry which is preliminary data.</text>
</comment>